<dbReference type="Pfam" id="PF03443">
    <property type="entry name" value="AA9"/>
    <property type="match status" value="1"/>
</dbReference>
<sequence>MKYLAKLTLAFAAFASESLAHYTFPSLIVDGSPTTQWVNVRRTNNYNTQAPVTDVNSLDIRCYDTQESGTAQTVTVSAGSTIGFSADQVVYHQSTTNIYAAKAPSDVDGWAGDGEVWFKLWELPPVTNGGQSITFPSEGIQNFEFTLPSSLPSGQYLLRMENIAIHTASSYGGAQFYISCGQINVDNGGNGTPGPLVAFPGAYTGYEPGILINIYYPIPANYTQPGPPVWTG</sequence>
<keyword evidence="3" id="KW-0964">Secreted</keyword>
<evidence type="ECO:0000256" key="15">
    <source>
        <dbReference type="ARBA" id="ARBA00047174"/>
    </source>
</evidence>
<comment type="catalytic activity">
    <reaction evidence="14">
        <text>[(1-&gt;4)-beta-D-glucosyl]n+m + reduced acceptor + O2 = 4-dehydro-beta-D-glucosyl-[(1-&gt;4)-beta-D-glucosyl]n-1 + [(1-&gt;4)-beta-D-glucosyl]m + acceptor + H2O.</text>
        <dbReference type="EC" id="1.14.99.56"/>
    </reaction>
</comment>
<evidence type="ECO:0000256" key="2">
    <source>
        <dbReference type="ARBA" id="ARBA00004613"/>
    </source>
</evidence>
<keyword evidence="12" id="KW-0624">Polysaccharide degradation</keyword>
<dbReference type="AlphaFoldDB" id="A0A9Q5I5Q9"/>
<evidence type="ECO:0000256" key="3">
    <source>
        <dbReference type="ARBA" id="ARBA00022525"/>
    </source>
</evidence>
<comment type="cofactor">
    <cofactor evidence="1">
        <name>Cu(2+)</name>
        <dbReference type="ChEBI" id="CHEBI:29036"/>
    </cofactor>
</comment>
<dbReference type="InterPro" id="IPR005103">
    <property type="entry name" value="AA9_LPMO"/>
</dbReference>
<evidence type="ECO:0000256" key="10">
    <source>
        <dbReference type="ARBA" id="ARBA00023157"/>
    </source>
</evidence>
<evidence type="ECO:0000256" key="13">
    <source>
        <dbReference type="ARBA" id="ARBA00044502"/>
    </source>
</evidence>
<keyword evidence="8" id="KW-0186">Copper</keyword>
<accession>A0A9Q5I5Q9</accession>
<feature type="chain" id="PRO_5040398167" description="lytic cellulose monooxygenase (C4-dehydrogenating)" evidence="16">
    <location>
        <begin position="21"/>
        <end position="232"/>
    </location>
</feature>
<evidence type="ECO:0000256" key="14">
    <source>
        <dbReference type="ARBA" id="ARBA00045077"/>
    </source>
</evidence>
<name>A0A9Q5I5Q9_SANBA</name>
<keyword evidence="19" id="KW-1185">Reference proteome</keyword>
<protein>
    <recommendedName>
        <fullName evidence="15">lytic cellulose monooxygenase (C4-dehydrogenating)</fullName>
        <ecNumber evidence="15">1.14.99.56</ecNumber>
    </recommendedName>
</protein>
<reference evidence="18" key="1">
    <citation type="submission" date="2016-06" db="EMBL/GenBank/DDBJ databases">
        <title>Draft Genome sequence of the fungus Inonotus baumii.</title>
        <authorList>
            <person name="Zhu H."/>
            <person name="Lin W."/>
        </authorList>
    </citation>
    <scope>NUCLEOTIDE SEQUENCE</scope>
    <source>
        <strain evidence="18">821</strain>
    </source>
</reference>
<keyword evidence="9" id="KW-0503">Monooxygenase</keyword>
<keyword evidence="4" id="KW-0479">Metal-binding</keyword>
<dbReference type="GO" id="GO:0004497">
    <property type="term" value="F:monooxygenase activity"/>
    <property type="evidence" value="ECO:0007669"/>
    <property type="project" value="UniProtKB-KW"/>
</dbReference>
<dbReference type="EC" id="1.14.99.56" evidence="15"/>
<dbReference type="PANTHER" id="PTHR33353:SF10">
    <property type="entry name" value="ENDO-BETA-1,4-GLUCANASE D"/>
    <property type="match status" value="1"/>
</dbReference>
<dbReference type="OrthoDB" id="3496539at2759"/>
<keyword evidence="5 16" id="KW-0732">Signal</keyword>
<feature type="signal peptide" evidence="16">
    <location>
        <begin position="1"/>
        <end position="20"/>
    </location>
</feature>
<keyword evidence="11" id="KW-0119">Carbohydrate metabolism</keyword>
<evidence type="ECO:0000256" key="5">
    <source>
        <dbReference type="ARBA" id="ARBA00022729"/>
    </source>
</evidence>
<dbReference type="GO" id="GO:0046872">
    <property type="term" value="F:metal ion binding"/>
    <property type="evidence" value="ECO:0007669"/>
    <property type="project" value="UniProtKB-KW"/>
</dbReference>
<evidence type="ECO:0000256" key="6">
    <source>
        <dbReference type="ARBA" id="ARBA00023001"/>
    </source>
</evidence>
<evidence type="ECO:0000256" key="1">
    <source>
        <dbReference type="ARBA" id="ARBA00001973"/>
    </source>
</evidence>
<proteinExistence type="inferred from homology"/>
<comment type="caution">
    <text evidence="18">The sequence shown here is derived from an EMBL/GenBank/DDBJ whole genome shotgun (WGS) entry which is preliminary data.</text>
</comment>
<evidence type="ECO:0000256" key="12">
    <source>
        <dbReference type="ARBA" id="ARBA00023326"/>
    </source>
</evidence>
<gene>
    <name evidence="18" type="ORF">A7U60_g671</name>
</gene>
<evidence type="ECO:0000256" key="16">
    <source>
        <dbReference type="SAM" id="SignalP"/>
    </source>
</evidence>
<dbReference type="GO" id="GO:0005576">
    <property type="term" value="C:extracellular region"/>
    <property type="evidence" value="ECO:0007669"/>
    <property type="project" value="UniProtKB-SubCell"/>
</dbReference>
<dbReference type="InterPro" id="IPR049892">
    <property type="entry name" value="AA9"/>
</dbReference>
<evidence type="ECO:0000256" key="9">
    <source>
        <dbReference type="ARBA" id="ARBA00023033"/>
    </source>
</evidence>
<feature type="domain" description="Auxiliary Activity family 9 catalytic" evidence="17">
    <location>
        <begin position="21"/>
        <end position="218"/>
    </location>
</feature>
<dbReference type="GO" id="GO:0030245">
    <property type="term" value="P:cellulose catabolic process"/>
    <property type="evidence" value="ECO:0007669"/>
    <property type="project" value="UniProtKB-KW"/>
</dbReference>
<evidence type="ECO:0000259" key="17">
    <source>
        <dbReference type="Pfam" id="PF03443"/>
    </source>
</evidence>
<dbReference type="PANTHER" id="PTHR33353">
    <property type="entry name" value="PUTATIVE (AFU_ORTHOLOGUE AFUA_1G12560)-RELATED"/>
    <property type="match status" value="1"/>
</dbReference>
<dbReference type="Proteomes" id="UP000757232">
    <property type="component" value="Unassembled WGS sequence"/>
</dbReference>
<evidence type="ECO:0000256" key="11">
    <source>
        <dbReference type="ARBA" id="ARBA00023277"/>
    </source>
</evidence>
<comment type="subcellular location">
    <subcellularLocation>
        <location evidence="2">Secreted</location>
    </subcellularLocation>
</comment>
<comment type="similarity">
    <text evidence="13">Belongs to the polysaccharide monooxygenase AA9 family.</text>
</comment>
<keyword evidence="10" id="KW-1015">Disulfide bond</keyword>
<organism evidence="18 19">
    <name type="scientific">Sanghuangporus baumii</name>
    <name type="common">Phellinus baumii</name>
    <dbReference type="NCBI Taxonomy" id="108892"/>
    <lineage>
        <taxon>Eukaryota</taxon>
        <taxon>Fungi</taxon>
        <taxon>Dikarya</taxon>
        <taxon>Basidiomycota</taxon>
        <taxon>Agaricomycotina</taxon>
        <taxon>Agaricomycetes</taxon>
        <taxon>Hymenochaetales</taxon>
        <taxon>Hymenochaetaceae</taxon>
        <taxon>Sanghuangporus</taxon>
    </lineage>
</organism>
<dbReference type="Gene3D" id="2.70.50.70">
    <property type="match status" value="1"/>
</dbReference>
<evidence type="ECO:0000313" key="18">
    <source>
        <dbReference type="EMBL" id="OCB92016.1"/>
    </source>
</evidence>
<dbReference type="CDD" id="cd21175">
    <property type="entry name" value="LPMO_AA9"/>
    <property type="match status" value="1"/>
</dbReference>
<evidence type="ECO:0000256" key="8">
    <source>
        <dbReference type="ARBA" id="ARBA00023008"/>
    </source>
</evidence>
<dbReference type="EMBL" id="LNZH02000043">
    <property type="protein sequence ID" value="OCB92016.1"/>
    <property type="molecule type" value="Genomic_DNA"/>
</dbReference>
<evidence type="ECO:0000256" key="7">
    <source>
        <dbReference type="ARBA" id="ARBA00023002"/>
    </source>
</evidence>
<evidence type="ECO:0000256" key="4">
    <source>
        <dbReference type="ARBA" id="ARBA00022723"/>
    </source>
</evidence>
<evidence type="ECO:0000313" key="19">
    <source>
        <dbReference type="Proteomes" id="UP000757232"/>
    </source>
</evidence>
<keyword evidence="7" id="KW-0560">Oxidoreductase</keyword>
<keyword evidence="6" id="KW-0136">Cellulose degradation</keyword>